<name>A0A1G6GJ56_9BACI</name>
<accession>A0A1G6GJ56</accession>
<dbReference type="STRING" id="1464122.SAMN05421737_101118"/>
<evidence type="ECO:0000313" key="2">
    <source>
        <dbReference type="Proteomes" id="UP000242662"/>
    </source>
</evidence>
<dbReference type="Proteomes" id="UP000242662">
    <property type="component" value="Unassembled WGS sequence"/>
</dbReference>
<evidence type="ECO:0000313" key="1">
    <source>
        <dbReference type="EMBL" id="SDB81863.1"/>
    </source>
</evidence>
<proteinExistence type="predicted"/>
<dbReference type="RefSeq" id="WP_176763718.1">
    <property type="nucleotide sequence ID" value="NZ_FMYM01000001.1"/>
</dbReference>
<reference evidence="2" key="1">
    <citation type="submission" date="2016-09" db="EMBL/GenBank/DDBJ databases">
        <authorList>
            <person name="Varghese N."/>
            <person name="Submissions S."/>
        </authorList>
    </citation>
    <scope>NUCLEOTIDE SEQUENCE [LARGE SCALE GENOMIC DNA]</scope>
    <source>
        <strain evidence="2">25nlg</strain>
    </source>
</reference>
<dbReference type="InterPro" id="IPR025332">
    <property type="entry name" value="DUF4238"/>
</dbReference>
<gene>
    <name evidence="1" type="ORF">SAMN05421737_101118</name>
</gene>
<organism evidence="1 2">
    <name type="scientific">Shouchella lonarensis</name>
    <dbReference type="NCBI Taxonomy" id="1464122"/>
    <lineage>
        <taxon>Bacteria</taxon>
        <taxon>Bacillati</taxon>
        <taxon>Bacillota</taxon>
        <taxon>Bacilli</taxon>
        <taxon>Bacillales</taxon>
        <taxon>Bacillaceae</taxon>
        <taxon>Shouchella</taxon>
    </lineage>
</organism>
<evidence type="ECO:0008006" key="3">
    <source>
        <dbReference type="Google" id="ProtNLM"/>
    </source>
</evidence>
<keyword evidence="2" id="KW-1185">Reference proteome</keyword>
<dbReference type="AlphaFoldDB" id="A0A1G6GJ56"/>
<sequence>MNKPIKQHYVPQVYLKFFSHKYEWEKYYAEQVEPLIRRIFPKLIQKCTNVFVRDQDVVIDEEIRSALSVIIITQLSRTPKARSYNYEISSKMFPEVMRDILNDLEPYINADQRNYLHNFTLDKVFKEIEMQTFTDPYRISRLAQMIYDRYWIVYRNNNYKKNPFATSDHPVVQYNMVATSTSLRDNGIANPQTIIHFPLNSQLMLAIYDRKHFMFRHLKDMDSKLTFLSDKDEGFITKVNQTQYEQCIQHVYFRPM</sequence>
<dbReference type="EMBL" id="FMYM01000001">
    <property type="protein sequence ID" value="SDB81863.1"/>
    <property type="molecule type" value="Genomic_DNA"/>
</dbReference>
<protein>
    <recommendedName>
        <fullName evidence="3">DUF4238 domain-containing protein</fullName>
    </recommendedName>
</protein>
<dbReference type="Pfam" id="PF14022">
    <property type="entry name" value="DUF4238"/>
    <property type="match status" value="1"/>
</dbReference>